<protein>
    <submittedName>
        <fullName evidence="1">Toluene tolerance protein</fullName>
    </submittedName>
</protein>
<evidence type="ECO:0000313" key="1">
    <source>
        <dbReference type="EMBL" id="RBA52976.1"/>
    </source>
</evidence>
<dbReference type="InterPro" id="IPR011009">
    <property type="entry name" value="Kinase-like_dom_sf"/>
</dbReference>
<reference evidence="1 2" key="1">
    <citation type="submission" date="2018-06" db="EMBL/GenBank/DDBJ databases">
        <title>Whole genome sequencing of four bacterial strains from South Shetland trench revealing bio-synthetic gene clusters.</title>
        <authorList>
            <person name="Abdel-Mageed W.M."/>
            <person name="Lehri B."/>
            <person name="Jarmusch S.A."/>
            <person name="Miranda K."/>
            <person name="Goodfellow M."/>
            <person name="Jaspars M."/>
            <person name="Karlyshev A.V."/>
        </authorList>
    </citation>
    <scope>NUCLEOTIDE SEQUENCE [LARGE SCALE GENOMIC DNA]</scope>
    <source>
        <strain evidence="1 2">SST2</strain>
    </source>
</reference>
<dbReference type="SUPFAM" id="SSF56112">
    <property type="entry name" value="Protein kinase-like (PK-like)"/>
    <property type="match status" value="1"/>
</dbReference>
<dbReference type="AlphaFoldDB" id="A0A365PPQ6"/>
<organism evidence="1 2">
    <name type="scientific">Stutzerimonas zhaodongensis</name>
    <dbReference type="NCBI Taxonomy" id="1176257"/>
    <lineage>
        <taxon>Bacteria</taxon>
        <taxon>Pseudomonadati</taxon>
        <taxon>Pseudomonadota</taxon>
        <taxon>Gammaproteobacteria</taxon>
        <taxon>Pseudomonadales</taxon>
        <taxon>Pseudomonadaceae</taxon>
        <taxon>Stutzerimonas</taxon>
    </lineage>
</organism>
<gene>
    <name evidence="1" type="ORF">DQ403_20140</name>
</gene>
<proteinExistence type="predicted"/>
<dbReference type="EMBL" id="QNTV01000022">
    <property type="protein sequence ID" value="RBA52976.1"/>
    <property type="molecule type" value="Genomic_DNA"/>
</dbReference>
<sequence length="203" mass="23536">MRIVTARELQDWLEHGTVLEKDSRGPKVVLLQNGTILKIFHTRRHPWFARITPPAKRFAQNAETLKELGIPAPKIVETLWLDQNKGLSACIYEPLPGKSLETLLKEEPTEMDHLIPELAAFIFRLHQQGIYFRSLHLGNVLLLPEGGFGLIDFLDLIKKRRRLNDWEAKRNLGHLRRYLQRRKISGFPIDRLIESYSATARIC</sequence>
<evidence type="ECO:0000313" key="2">
    <source>
        <dbReference type="Proteomes" id="UP000252554"/>
    </source>
</evidence>
<name>A0A365PPQ6_9GAMM</name>
<dbReference type="RefSeq" id="WP_128121686.1">
    <property type="nucleotide sequence ID" value="NZ_QNTV01000022.1"/>
</dbReference>
<dbReference type="Pfam" id="PF06293">
    <property type="entry name" value="Kdo"/>
    <property type="match status" value="1"/>
</dbReference>
<dbReference type="Proteomes" id="UP000252554">
    <property type="component" value="Unassembled WGS sequence"/>
</dbReference>
<accession>A0A365PPQ6</accession>
<comment type="caution">
    <text evidence="1">The sequence shown here is derived from an EMBL/GenBank/DDBJ whole genome shotgun (WGS) entry which is preliminary data.</text>
</comment>
<dbReference type="Gene3D" id="1.10.510.10">
    <property type="entry name" value="Transferase(Phosphotransferase) domain 1"/>
    <property type="match status" value="1"/>
</dbReference>